<proteinExistence type="predicted"/>
<dbReference type="Gene3D" id="2.40.170.20">
    <property type="entry name" value="TonB-dependent receptor, beta-barrel domain"/>
    <property type="match status" value="1"/>
</dbReference>
<comment type="subcellular location">
    <subcellularLocation>
        <location evidence="1">Cell outer membrane</location>
        <topology evidence="1">Multi-pass membrane protein</topology>
    </subcellularLocation>
</comment>
<evidence type="ECO:0000256" key="5">
    <source>
        <dbReference type="ARBA" id="ARBA00023136"/>
    </source>
</evidence>
<dbReference type="InterPro" id="IPR036942">
    <property type="entry name" value="Beta-barrel_TonB_sf"/>
</dbReference>
<dbReference type="PANTHER" id="PTHR30069:SF46">
    <property type="entry name" value="OAR PROTEIN"/>
    <property type="match status" value="1"/>
</dbReference>
<dbReference type="PANTHER" id="PTHR30069">
    <property type="entry name" value="TONB-DEPENDENT OUTER MEMBRANE RECEPTOR"/>
    <property type="match status" value="1"/>
</dbReference>
<dbReference type="InterPro" id="IPR057601">
    <property type="entry name" value="Oar-like_b-barrel"/>
</dbReference>
<evidence type="ECO:0000259" key="9">
    <source>
        <dbReference type="Pfam" id="PF25183"/>
    </source>
</evidence>
<feature type="region of interest" description="Disordered" evidence="7">
    <location>
        <begin position="864"/>
        <end position="891"/>
    </location>
</feature>
<dbReference type="GO" id="GO:0009279">
    <property type="term" value="C:cell outer membrane"/>
    <property type="evidence" value="ECO:0007669"/>
    <property type="project" value="UniProtKB-SubCell"/>
</dbReference>
<keyword evidence="5" id="KW-0472">Membrane</keyword>
<keyword evidence="3" id="KW-1134">Transmembrane beta strand</keyword>
<keyword evidence="2" id="KW-0813">Transport</keyword>
<dbReference type="Gene3D" id="2.60.40.1120">
    <property type="entry name" value="Carboxypeptidase-like, regulatory domain"/>
    <property type="match status" value="1"/>
</dbReference>
<dbReference type="GO" id="GO:0004180">
    <property type="term" value="F:carboxypeptidase activity"/>
    <property type="evidence" value="ECO:0007669"/>
    <property type="project" value="UniProtKB-KW"/>
</dbReference>
<dbReference type="InterPro" id="IPR039426">
    <property type="entry name" value="TonB-dep_rcpt-like"/>
</dbReference>
<organism evidence="10 11">
    <name type="scientific">Dyella marensis</name>
    <dbReference type="NCBI Taxonomy" id="500610"/>
    <lineage>
        <taxon>Bacteria</taxon>
        <taxon>Pseudomonadati</taxon>
        <taxon>Pseudomonadota</taxon>
        <taxon>Gammaproteobacteria</taxon>
        <taxon>Lysobacterales</taxon>
        <taxon>Rhodanobacteraceae</taxon>
        <taxon>Dyella</taxon>
    </lineage>
</organism>
<evidence type="ECO:0000313" key="11">
    <source>
        <dbReference type="Proteomes" id="UP000199477"/>
    </source>
</evidence>
<evidence type="ECO:0000256" key="1">
    <source>
        <dbReference type="ARBA" id="ARBA00004571"/>
    </source>
</evidence>
<dbReference type="Proteomes" id="UP000199477">
    <property type="component" value="Unassembled WGS sequence"/>
</dbReference>
<evidence type="ECO:0000256" key="7">
    <source>
        <dbReference type="SAM" id="MobiDB-lite"/>
    </source>
</evidence>
<dbReference type="Pfam" id="PF25183">
    <property type="entry name" value="OMP_b-brl_4"/>
    <property type="match status" value="1"/>
</dbReference>
<keyword evidence="4" id="KW-0812">Transmembrane</keyword>
<evidence type="ECO:0000256" key="3">
    <source>
        <dbReference type="ARBA" id="ARBA00022452"/>
    </source>
</evidence>
<name>A0A1I2INE6_9GAMM</name>
<feature type="chain" id="PRO_5011452864" evidence="8">
    <location>
        <begin position="27"/>
        <end position="1116"/>
    </location>
</feature>
<evidence type="ECO:0000256" key="4">
    <source>
        <dbReference type="ARBA" id="ARBA00022692"/>
    </source>
</evidence>
<dbReference type="EMBL" id="FONH01000017">
    <property type="protein sequence ID" value="SFF43210.1"/>
    <property type="molecule type" value="Genomic_DNA"/>
</dbReference>
<gene>
    <name evidence="10" type="ORF">SAMN02799615_03559</name>
</gene>
<accession>A0A1I2INE6</accession>
<dbReference type="AlphaFoldDB" id="A0A1I2INE6"/>
<dbReference type="GO" id="GO:0044718">
    <property type="term" value="P:siderophore transmembrane transport"/>
    <property type="evidence" value="ECO:0007669"/>
    <property type="project" value="TreeGrafter"/>
</dbReference>
<dbReference type="InterPro" id="IPR013784">
    <property type="entry name" value="Carb-bd-like_fold"/>
</dbReference>
<dbReference type="GO" id="GO:0015344">
    <property type="term" value="F:siderophore uptake transmembrane transporter activity"/>
    <property type="evidence" value="ECO:0007669"/>
    <property type="project" value="TreeGrafter"/>
</dbReference>
<keyword evidence="11" id="KW-1185">Reference proteome</keyword>
<sequence length="1116" mass="120945">MNSRIRAKVLPFAIASMLAMSVPAIAQDTSSSISGRVLDGNGQPVAGATVQIVHEPSGTTKTVTTDANGRYASAGLRVGGPFDVKVTKDGQTTEQDNVFLQLSQDTAVNLTVGAAIAAKNLEGVTVSATAGSQLFTSENKGLSTNVSQRQLKMTPAPSGNIADIARLDPRVNVDHVTGAISANGQNARLNSIKVDGLGVGDPFGLNGSGLPTVGSPIAMDTIEEYSISTANYDVTSDSVGAEINAVTKSGTNDFHGSVYYTYKNTDDMVGKAGWLQKNRDYTEFDTNWKAGVTFGGPIIKDKLFFFASYEKEKVTGLSSGAANGLDSTLTGGSTSNKISPSDLTRITNAATRLGLVPGSLGADAGTLDDKRYLAKLDWNITDHHRASFAYQRTKEFKPNPQGNSTNSIGLSSYWYNVATDNKNYTLQFFDDWSDIFSSETKVSYSDFYLHRTVSTQQPQITVRASNVTSTSAPTVNLGEDQFSHYNAAKVKDLSAFWAGTLYLGDHTVKGGLDYSRNRIYNLFGRTEFGAYTFNSIPAIEQGLYSSYSLYQPAPGYDINGIAAKWELRERDVFLQDTWQVNNNLSVQYGFRVNHYMTDDKPLYNATFQQRFGFSNAGTINGSTLVQPRFSFNYTFDTELKTQLRGGVGLFQSSPPTVWMTNPYQNNGINIVTYQYDRQTSGLCRFGNNNNVPCPPFSSNPLQQNTSGAGVTPQMAVDSIDPNFQLPSVWKASLAIDRELPWWGVIATAEYQRLETRNGILYKNLNIGAPSGVLPDGRFTYYGCIGGAQSLNGATGANCNTNPNGTVTGGAIVNNSRIRSDARFAQGVTYLTNTSKGKAESLTLSLSKPFSDSWAASLSVTGSHATEVNPGTSSQATSNFSNSAWTNPNEDVASTSNTNVPLRVNASVAWSHNFFGNYATTVSLFYDGHKGVPYSWVFGNDANGDSYSRSDLVFIPNPGQVIISAATPAQAAKLEQQFYAFIKSDDYLSDHQGKVAGRNAAKSAWVNQLDLSFSQEVPGIFKGNKGEIRLDIYNVLNLMNDKWGQQNYVGFPYTRTLANFAGVDKATGKYIYTLPTDPNGNYQPGQKTIYDSSTDNSATKVNPASRWSAMLSLRYTF</sequence>
<dbReference type="STRING" id="500610.SAMN02799615_03559"/>
<protein>
    <submittedName>
        <fullName evidence="10">Carboxypeptidase regulatory-like domain-containing protein</fullName>
    </submittedName>
</protein>
<dbReference type="GO" id="GO:0030246">
    <property type="term" value="F:carbohydrate binding"/>
    <property type="evidence" value="ECO:0007669"/>
    <property type="project" value="InterPro"/>
</dbReference>
<dbReference type="SUPFAM" id="SSF49452">
    <property type="entry name" value="Starch-binding domain-like"/>
    <property type="match status" value="1"/>
</dbReference>
<evidence type="ECO:0000313" key="10">
    <source>
        <dbReference type="EMBL" id="SFF43210.1"/>
    </source>
</evidence>
<feature type="domain" description="TonB-dependent transporter Oar-like beta-barrel" evidence="9">
    <location>
        <begin position="246"/>
        <end position="1039"/>
    </location>
</feature>
<reference evidence="11" key="1">
    <citation type="submission" date="2016-10" db="EMBL/GenBank/DDBJ databases">
        <authorList>
            <person name="Varghese N."/>
            <person name="Submissions S."/>
        </authorList>
    </citation>
    <scope>NUCLEOTIDE SEQUENCE [LARGE SCALE GENOMIC DNA]</scope>
    <source>
        <strain evidence="11">UNC178MFTsu3.1</strain>
    </source>
</reference>
<dbReference type="Pfam" id="PF13620">
    <property type="entry name" value="CarboxypepD_reg"/>
    <property type="match status" value="1"/>
</dbReference>
<evidence type="ECO:0000256" key="2">
    <source>
        <dbReference type="ARBA" id="ARBA00022448"/>
    </source>
</evidence>
<dbReference type="SUPFAM" id="SSF56935">
    <property type="entry name" value="Porins"/>
    <property type="match status" value="1"/>
</dbReference>
<keyword evidence="8" id="KW-0732">Signal</keyword>
<evidence type="ECO:0000256" key="6">
    <source>
        <dbReference type="ARBA" id="ARBA00023237"/>
    </source>
</evidence>
<keyword evidence="10" id="KW-0378">Hydrolase</keyword>
<evidence type="ECO:0000256" key="8">
    <source>
        <dbReference type="SAM" id="SignalP"/>
    </source>
</evidence>
<feature type="signal peptide" evidence="8">
    <location>
        <begin position="1"/>
        <end position="26"/>
    </location>
</feature>
<keyword evidence="10" id="KW-0645">Protease</keyword>
<keyword evidence="10" id="KW-0121">Carboxypeptidase</keyword>
<keyword evidence="6" id="KW-0998">Cell outer membrane</keyword>